<sequence length="173" mass="18456">MDVQLWEASAGGRGQWGGGFEESVRARALARCHAKNTKCMGKVPTHALASSIPLVGVDGTRVAGRRVAPRHGSPGEVWGHDPGMPVWVYYNGALMSVVAPYGSRRKTPGRDTSCAAPVGRRRLQRLSVEEAARFSVACTTAPGFVMPPPGIHAWSHGWVTKLRSGWCSVVGPS</sequence>
<name>A0AAX6IZW2_IRIPA</name>
<proteinExistence type="predicted"/>
<gene>
    <name evidence="1" type="ORF">M6B38_102120</name>
</gene>
<dbReference type="AlphaFoldDB" id="A0AAX6IZW2"/>
<evidence type="ECO:0000313" key="2">
    <source>
        <dbReference type="Proteomes" id="UP001140949"/>
    </source>
</evidence>
<evidence type="ECO:0000313" key="1">
    <source>
        <dbReference type="EMBL" id="KAJ6854255.1"/>
    </source>
</evidence>
<organism evidence="1 2">
    <name type="scientific">Iris pallida</name>
    <name type="common">Sweet iris</name>
    <dbReference type="NCBI Taxonomy" id="29817"/>
    <lineage>
        <taxon>Eukaryota</taxon>
        <taxon>Viridiplantae</taxon>
        <taxon>Streptophyta</taxon>
        <taxon>Embryophyta</taxon>
        <taxon>Tracheophyta</taxon>
        <taxon>Spermatophyta</taxon>
        <taxon>Magnoliopsida</taxon>
        <taxon>Liliopsida</taxon>
        <taxon>Asparagales</taxon>
        <taxon>Iridaceae</taxon>
        <taxon>Iridoideae</taxon>
        <taxon>Irideae</taxon>
        <taxon>Iris</taxon>
    </lineage>
</organism>
<protein>
    <submittedName>
        <fullName evidence="1">Uncharacterized protein</fullName>
    </submittedName>
</protein>
<reference evidence="1" key="1">
    <citation type="journal article" date="2023" name="GigaByte">
        <title>Genome assembly of the bearded iris, Iris pallida Lam.</title>
        <authorList>
            <person name="Bruccoleri R.E."/>
            <person name="Oakeley E.J."/>
            <person name="Faust A.M.E."/>
            <person name="Altorfer M."/>
            <person name="Dessus-Babus S."/>
            <person name="Burckhardt D."/>
            <person name="Oertli M."/>
            <person name="Naumann U."/>
            <person name="Petersen F."/>
            <person name="Wong J."/>
        </authorList>
    </citation>
    <scope>NUCLEOTIDE SEQUENCE</scope>
    <source>
        <strain evidence="1">GSM-AAB239-AS_SAM_17_03QT</strain>
    </source>
</reference>
<dbReference type="Proteomes" id="UP001140949">
    <property type="component" value="Unassembled WGS sequence"/>
</dbReference>
<keyword evidence="2" id="KW-1185">Reference proteome</keyword>
<accession>A0AAX6IZW2</accession>
<dbReference type="EMBL" id="JANAVB010000194">
    <property type="protein sequence ID" value="KAJ6854255.1"/>
    <property type="molecule type" value="Genomic_DNA"/>
</dbReference>
<comment type="caution">
    <text evidence="1">The sequence shown here is derived from an EMBL/GenBank/DDBJ whole genome shotgun (WGS) entry which is preliminary data.</text>
</comment>
<reference evidence="1" key="2">
    <citation type="submission" date="2023-04" db="EMBL/GenBank/DDBJ databases">
        <authorList>
            <person name="Bruccoleri R.E."/>
            <person name="Oakeley E.J."/>
            <person name="Faust A.-M."/>
            <person name="Dessus-Babus S."/>
            <person name="Altorfer M."/>
            <person name="Burckhardt D."/>
            <person name="Oertli M."/>
            <person name="Naumann U."/>
            <person name="Petersen F."/>
            <person name="Wong J."/>
        </authorList>
    </citation>
    <scope>NUCLEOTIDE SEQUENCE</scope>
    <source>
        <strain evidence="1">GSM-AAB239-AS_SAM_17_03QT</strain>
        <tissue evidence="1">Leaf</tissue>
    </source>
</reference>